<proteinExistence type="predicted"/>
<evidence type="ECO:0000313" key="1">
    <source>
        <dbReference type="EMBL" id="GAJ17306.1"/>
    </source>
</evidence>
<dbReference type="Pfam" id="PF14196">
    <property type="entry name" value="ATC_hydrolase"/>
    <property type="match status" value="1"/>
</dbReference>
<organism evidence="1">
    <name type="scientific">marine sediment metagenome</name>
    <dbReference type="NCBI Taxonomy" id="412755"/>
    <lineage>
        <taxon>unclassified sequences</taxon>
        <taxon>metagenomes</taxon>
        <taxon>ecological metagenomes</taxon>
    </lineage>
</organism>
<name>X1VMK5_9ZZZZ</name>
<gene>
    <name evidence="1" type="ORF">S12H4_59607</name>
</gene>
<comment type="caution">
    <text evidence="1">The sequence shown here is derived from an EMBL/GenBank/DDBJ whole genome shotgun (WGS) entry which is preliminary data.</text>
</comment>
<reference evidence="1" key="1">
    <citation type="journal article" date="2014" name="Front. Microbiol.">
        <title>High frequency of phylogenetically diverse reductive dehalogenase-homologous genes in deep subseafloor sedimentary metagenomes.</title>
        <authorList>
            <person name="Kawai M."/>
            <person name="Futagami T."/>
            <person name="Toyoda A."/>
            <person name="Takaki Y."/>
            <person name="Nishi S."/>
            <person name="Hori S."/>
            <person name="Arai W."/>
            <person name="Tsubouchi T."/>
            <person name="Morono Y."/>
            <person name="Uchiyama I."/>
            <person name="Ito T."/>
            <person name="Fujiyama A."/>
            <person name="Inagaki F."/>
            <person name="Takami H."/>
        </authorList>
    </citation>
    <scope>NUCLEOTIDE SEQUENCE</scope>
    <source>
        <strain evidence="1">Expedition CK06-06</strain>
    </source>
</reference>
<feature type="non-terminal residue" evidence="1">
    <location>
        <position position="1"/>
    </location>
</feature>
<feature type="non-terminal residue" evidence="1">
    <location>
        <position position="156"/>
    </location>
</feature>
<sequence>DNDDLRSKIESIKKCDFKEKVKFLNTLKKEFGSRVVGEVDSVVKTDTIAQWQDIANSEGDNGINNLVDILWEQMCKSAGYKFTVEKIDKGTQIKVSYCPLVDAAEELKATDWGYHFYCLSDYSIVEGFNSNIGFRRTKTLMEGCDCCDHFYFMKKK</sequence>
<dbReference type="EMBL" id="BARW01039000">
    <property type="protein sequence ID" value="GAJ17306.1"/>
    <property type="molecule type" value="Genomic_DNA"/>
</dbReference>
<accession>X1VMK5</accession>
<dbReference type="AlphaFoldDB" id="X1VMK5"/>
<dbReference type="InterPro" id="IPR026002">
    <property type="entry name" value="ATC_hydrolase-like"/>
</dbReference>
<protein>
    <recommendedName>
        <fullName evidence="2">L-2-amino-thiazoline-4-carboxylic acid hydrolase</fullName>
    </recommendedName>
</protein>
<evidence type="ECO:0008006" key="2">
    <source>
        <dbReference type="Google" id="ProtNLM"/>
    </source>
</evidence>